<dbReference type="EMBL" id="JABBZM010000001">
    <property type="protein sequence ID" value="NMV36307.1"/>
    <property type="molecule type" value="Genomic_DNA"/>
</dbReference>
<dbReference type="Gene3D" id="3.30.1330.60">
    <property type="entry name" value="OmpA-like domain"/>
    <property type="match status" value="1"/>
</dbReference>
<accession>A0A848NT46</accession>
<evidence type="ECO:0000256" key="7">
    <source>
        <dbReference type="PROSITE-ProRule" id="PRU00473"/>
    </source>
</evidence>
<evidence type="ECO:0000313" key="11">
    <source>
        <dbReference type="Proteomes" id="UP000575469"/>
    </source>
</evidence>
<keyword evidence="3" id="KW-1003">Cell membrane</keyword>
<dbReference type="PANTHER" id="PTHR30329:SF21">
    <property type="entry name" value="LIPOPROTEIN YIAD-RELATED"/>
    <property type="match status" value="1"/>
</dbReference>
<evidence type="ECO:0000313" key="10">
    <source>
        <dbReference type="EMBL" id="NMV36307.1"/>
    </source>
</evidence>
<dbReference type="InterPro" id="IPR036737">
    <property type="entry name" value="OmpA-like_sf"/>
</dbReference>
<dbReference type="Pfam" id="PF13677">
    <property type="entry name" value="MotB_plug"/>
    <property type="match status" value="1"/>
</dbReference>
<evidence type="ECO:0000256" key="2">
    <source>
        <dbReference type="ARBA" id="ARBA00008914"/>
    </source>
</evidence>
<keyword evidence="6 7" id="KW-0472">Membrane</keyword>
<dbReference type="Proteomes" id="UP000575469">
    <property type="component" value="Unassembled WGS sequence"/>
</dbReference>
<evidence type="ECO:0000256" key="8">
    <source>
        <dbReference type="SAM" id="Phobius"/>
    </source>
</evidence>
<protein>
    <submittedName>
        <fullName evidence="10">OmpA family protein</fullName>
    </submittedName>
</protein>
<comment type="subcellular location">
    <subcellularLocation>
        <location evidence="1">Cell membrane</location>
        <topology evidence="1">Single-pass membrane protein</topology>
    </subcellularLocation>
</comment>
<dbReference type="PANTHER" id="PTHR30329">
    <property type="entry name" value="STATOR ELEMENT OF FLAGELLAR MOTOR COMPLEX"/>
    <property type="match status" value="1"/>
</dbReference>
<comment type="similarity">
    <text evidence="2">Belongs to the MotB family.</text>
</comment>
<dbReference type="PROSITE" id="PS51123">
    <property type="entry name" value="OMPA_2"/>
    <property type="match status" value="1"/>
</dbReference>
<dbReference type="CDD" id="cd07185">
    <property type="entry name" value="OmpA_C-like"/>
    <property type="match status" value="1"/>
</dbReference>
<dbReference type="SUPFAM" id="SSF103088">
    <property type="entry name" value="OmpA-like"/>
    <property type="match status" value="1"/>
</dbReference>
<name>A0A848NT46_9RALS</name>
<proteinExistence type="inferred from homology"/>
<dbReference type="InterPro" id="IPR006665">
    <property type="entry name" value="OmpA-like"/>
</dbReference>
<gene>
    <name evidence="10" type="ORF">HGR00_00100</name>
</gene>
<comment type="caution">
    <text evidence="10">The sequence shown here is derived from an EMBL/GenBank/DDBJ whole genome shotgun (WGS) entry which is preliminary data.</text>
</comment>
<keyword evidence="4 8" id="KW-0812">Transmembrane</keyword>
<keyword evidence="5 8" id="KW-1133">Transmembrane helix</keyword>
<evidence type="ECO:0000256" key="6">
    <source>
        <dbReference type="ARBA" id="ARBA00023136"/>
    </source>
</evidence>
<evidence type="ECO:0000259" key="9">
    <source>
        <dbReference type="PROSITE" id="PS51123"/>
    </source>
</evidence>
<dbReference type="Pfam" id="PF00691">
    <property type="entry name" value="OmpA"/>
    <property type="match status" value="1"/>
</dbReference>
<feature type="transmembrane region" description="Helical" evidence="8">
    <location>
        <begin position="56"/>
        <end position="76"/>
    </location>
</feature>
<dbReference type="InterPro" id="IPR050330">
    <property type="entry name" value="Bact_OuterMem_StrucFunc"/>
</dbReference>
<evidence type="ECO:0000256" key="3">
    <source>
        <dbReference type="ARBA" id="ARBA00022475"/>
    </source>
</evidence>
<feature type="domain" description="OmpA-like" evidence="9">
    <location>
        <begin position="175"/>
        <end position="293"/>
    </location>
</feature>
<reference evidence="10 11" key="1">
    <citation type="submission" date="2020-04" db="EMBL/GenBank/DDBJ databases">
        <title>Ralstonia insidiosa genome sequencing and assembly.</title>
        <authorList>
            <person name="Martins R.C.R."/>
            <person name="Perdigao-Neto L.V."/>
            <person name="Levin A.S.S."/>
            <person name="Costa S.F."/>
        </authorList>
    </citation>
    <scope>NUCLEOTIDE SEQUENCE [LARGE SCALE GENOMIC DNA]</scope>
    <source>
        <strain evidence="10 11">5047</strain>
    </source>
</reference>
<dbReference type="AlphaFoldDB" id="A0A848NT46"/>
<organism evidence="10 11">
    <name type="scientific">Ralstonia insidiosa</name>
    <dbReference type="NCBI Taxonomy" id="190721"/>
    <lineage>
        <taxon>Bacteria</taxon>
        <taxon>Pseudomonadati</taxon>
        <taxon>Pseudomonadota</taxon>
        <taxon>Betaproteobacteria</taxon>
        <taxon>Burkholderiales</taxon>
        <taxon>Burkholderiaceae</taxon>
        <taxon>Ralstonia</taxon>
    </lineage>
</organism>
<sequence length="343" mass="36611">MSADTITAPVVTEAAAPAAPAVPPKRGGRRGEHVDMIVKRAVRRAHDDDHGGSWKVAFADFCLALMCLFLLLWVIGARDEEEARLKLGEMADSVVYDGGSSILNGAPVVLDTAVMPDGLTPRTAGKEGDDVKRAQPVADTQDALHALAERVRMLGEEAGLLDNLQTIVTPMGLRVMLHDTDERGVFVSGGGTPSEPFRPMLTKLGALMGAVGNPMLVIGHTDSVPYRSLGFGSRSNWHLSGDRAMSARRWLLEGGMRSGQVLQVVGMADRAPLADDPRAAINRRIELLVLTPERARTIQTMFGRPERVVPLVNGVNAASAGEPDAGRVGQQVGVVLPDDDKKI</sequence>
<evidence type="ECO:0000256" key="1">
    <source>
        <dbReference type="ARBA" id="ARBA00004162"/>
    </source>
</evidence>
<evidence type="ECO:0000256" key="5">
    <source>
        <dbReference type="ARBA" id="ARBA00022989"/>
    </source>
</evidence>
<dbReference type="GO" id="GO:0005886">
    <property type="term" value="C:plasma membrane"/>
    <property type="evidence" value="ECO:0007669"/>
    <property type="project" value="UniProtKB-SubCell"/>
</dbReference>
<dbReference type="RefSeq" id="WP_104654361.1">
    <property type="nucleotide sequence ID" value="NZ_JABBZM010000001.1"/>
</dbReference>
<dbReference type="InterPro" id="IPR025713">
    <property type="entry name" value="MotB-like_N_dom"/>
</dbReference>
<evidence type="ECO:0000256" key="4">
    <source>
        <dbReference type="ARBA" id="ARBA00022692"/>
    </source>
</evidence>